<comment type="caution">
    <text evidence="3">The sequence shown here is derived from an EMBL/GenBank/DDBJ whole genome shotgun (WGS) entry which is preliminary data.</text>
</comment>
<dbReference type="InterPro" id="IPR038538">
    <property type="entry name" value="MTERF_sf"/>
</dbReference>
<evidence type="ECO:0000313" key="4">
    <source>
        <dbReference type="Proteomes" id="UP001233999"/>
    </source>
</evidence>
<dbReference type="InterPro" id="IPR003690">
    <property type="entry name" value="MTERF"/>
</dbReference>
<protein>
    <submittedName>
        <fullName evidence="3">Uncharacterized protein</fullName>
    </submittedName>
</protein>
<accession>A0AAD8EDR9</accession>
<sequence>MAGIRKGYAVFTKLNGISSPCGKRWMCSSSNTEIASGNTPSVAVFENLSTSKELINNSNLSSLTEITSKLGIRFENLVTCFKISPELCSKTPTAWENCYKEITAYGFSKKSFMRMVTIYPALFKMVENKEFVPAMENWMHCDLGYDNMMVLLATQPQFLAVDRKELEERIPLLKSILKKKKREWYLVKLLRNCPLLMYQDLRDVRAKIDYIEQIMKIDFKKENMAKCHTFNRSLDEIQTRHIFLERAGIYIRPPRTVKGTKLQQAQQPWSKNPFLFKITDTTSENFISKVAPELSVEELDVFREMYKEEINEDSGSDSDD</sequence>
<keyword evidence="4" id="KW-1185">Reference proteome</keyword>
<dbReference type="EMBL" id="JASPKZ010007220">
    <property type="protein sequence ID" value="KAJ9586047.1"/>
    <property type="molecule type" value="Genomic_DNA"/>
</dbReference>
<evidence type="ECO:0000313" key="3">
    <source>
        <dbReference type="EMBL" id="KAJ9586047.1"/>
    </source>
</evidence>
<dbReference type="GO" id="GO:0003676">
    <property type="term" value="F:nucleic acid binding"/>
    <property type="evidence" value="ECO:0007669"/>
    <property type="project" value="InterPro"/>
</dbReference>
<organism evidence="3 4">
    <name type="scientific">Diploptera punctata</name>
    <name type="common">Pacific beetle cockroach</name>
    <dbReference type="NCBI Taxonomy" id="6984"/>
    <lineage>
        <taxon>Eukaryota</taxon>
        <taxon>Metazoa</taxon>
        <taxon>Ecdysozoa</taxon>
        <taxon>Arthropoda</taxon>
        <taxon>Hexapoda</taxon>
        <taxon>Insecta</taxon>
        <taxon>Pterygota</taxon>
        <taxon>Neoptera</taxon>
        <taxon>Polyneoptera</taxon>
        <taxon>Dictyoptera</taxon>
        <taxon>Blattodea</taxon>
        <taxon>Blaberoidea</taxon>
        <taxon>Blaberidae</taxon>
        <taxon>Diplopterinae</taxon>
        <taxon>Diploptera</taxon>
    </lineage>
</organism>
<reference evidence="3" key="2">
    <citation type="submission" date="2023-05" db="EMBL/GenBank/DDBJ databases">
        <authorList>
            <person name="Fouks B."/>
        </authorList>
    </citation>
    <scope>NUCLEOTIDE SEQUENCE</scope>
    <source>
        <strain evidence="3">Stay&amp;Tobe</strain>
        <tissue evidence="3">Testes</tissue>
    </source>
</reference>
<dbReference type="Pfam" id="PF02536">
    <property type="entry name" value="mTERF"/>
    <property type="match status" value="1"/>
</dbReference>
<reference evidence="3" key="1">
    <citation type="journal article" date="2023" name="IScience">
        <title>Live-bearing cockroach genome reveals convergent evolutionary mechanisms linked to viviparity in insects and beyond.</title>
        <authorList>
            <person name="Fouks B."/>
            <person name="Harrison M.C."/>
            <person name="Mikhailova A.A."/>
            <person name="Marchal E."/>
            <person name="English S."/>
            <person name="Carruthers M."/>
            <person name="Jennings E.C."/>
            <person name="Chiamaka E.L."/>
            <person name="Frigard R.A."/>
            <person name="Pippel M."/>
            <person name="Attardo G.M."/>
            <person name="Benoit J.B."/>
            <person name="Bornberg-Bauer E."/>
            <person name="Tobe S.S."/>
        </authorList>
    </citation>
    <scope>NUCLEOTIDE SEQUENCE</scope>
    <source>
        <strain evidence="3">Stay&amp;Tobe</strain>
    </source>
</reference>
<comment type="similarity">
    <text evidence="1">Belongs to the mTERF family.</text>
</comment>
<evidence type="ECO:0000256" key="2">
    <source>
        <dbReference type="ARBA" id="ARBA00022946"/>
    </source>
</evidence>
<dbReference type="AlphaFoldDB" id="A0AAD8EDR9"/>
<dbReference type="Proteomes" id="UP001233999">
    <property type="component" value="Unassembled WGS sequence"/>
</dbReference>
<evidence type="ECO:0000256" key="1">
    <source>
        <dbReference type="ARBA" id="ARBA00007692"/>
    </source>
</evidence>
<name>A0AAD8EDR9_DIPPU</name>
<keyword evidence="2" id="KW-0809">Transit peptide</keyword>
<dbReference type="Gene3D" id="1.25.70.10">
    <property type="entry name" value="Transcription termination factor 3, mitochondrial"/>
    <property type="match status" value="1"/>
</dbReference>
<proteinExistence type="inferred from homology"/>
<gene>
    <name evidence="3" type="ORF">L9F63_020307</name>
</gene>